<dbReference type="EMBL" id="JACJSI010000594">
    <property type="protein sequence ID" value="MBD2536913.1"/>
    <property type="molecule type" value="Genomic_DNA"/>
</dbReference>
<evidence type="ECO:0000313" key="2">
    <source>
        <dbReference type="Proteomes" id="UP000623440"/>
    </source>
</evidence>
<accession>A0ABR8E679</accession>
<dbReference type="RefSeq" id="WP_190947554.1">
    <property type="nucleotide sequence ID" value="NZ_JACJSI010000594.1"/>
</dbReference>
<comment type="caution">
    <text evidence="1">The sequence shown here is derived from an EMBL/GenBank/DDBJ whole genome shotgun (WGS) entry which is preliminary data.</text>
</comment>
<dbReference type="Proteomes" id="UP000623440">
    <property type="component" value="Unassembled WGS sequence"/>
</dbReference>
<name>A0ABR8E679_9NOSO</name>
<sequence length="76" mass="8924">MNHRICDLDATKEWLRLDSIDYIVECLEACENFEMLVDLREIFPRQTLKVAITKVGASQRERIITKLQQFNQLKAA</sequence>
<reference evidence="1 2" key="1">
    <citation type="journal article" date="2020" name="ISME J.">
        <title>Comparative genomics reveals insights into cyanobacterial evolution and habitat adaptation.</title>
        <authorList>
            <person name="Chen M.Y."/>
            <person name="Teng W.K."/>
            <person name="Zhao L."/>
            <person name="Hu C.X."/>
            <person name="Zhou Y.K."/>
            <person name="Han B.P."/>
            <person name="Song L.R."/>
            <person name="Shu W.S."/>
        </authorList>
    </citation>
    <scope>NUCLEOTIDE SEQUENCE [LARGE SCALE GENOMIC DNA]</scope>
    <source>
        <strain evidence="1 2">FACHB-838</strain>
    </source>
</reference>
<evidence type="ECO:0000313" key="1">
    <source>
        <dbReference type="EMBL" id="MBD2536913.1"/>
    </source>
</evidence>
<proteinExistence type="predicted"/>
<gene>
    <name evidence="1" type="ORF">H6G97_49960</name>
</gene>
<keyword evidence="2" id="KW-1185">Reference proteome</keyword>
<organism evidence="1 2">
    <name type="scientific">Nostoc flagelliforme FACHB-838</name>
    <dbReference type="NCBI Taxonomy" id="2692904"/>
    <lineage>
        <taxon>Bacteria</taxon>
        <taxon>Bacillati</taxon>
        <taxon>Cyanobacteriota</taxon>
        <taxon>Cyanophyceae</taxon>
        <taxon>Nostocales</taxon>
        <taxon>Nostocaceae</taxon>
        <taxon>Nostoc</taxon>
    </lineage>
</organism>
<protein>
    <submittedName>
        <fullName evidence="1">Uncharacterized protein</fullName>
    </submittedName>
</protein>